<dbReference type="AlphaFoldDB" id="A0A822YCT9"/>
<evidence type="ECO:0000313" key="2">
    <source>
        <dbReference type="Proteomes" id="UP000607653"/>
    </source>
</evidence>
<dbReference type="EMBL" id="DUZY01000003">
    <property type="protein sequence ID" value="DAD31944.1"/>
    <property type="molecule type" value="Genomic_DNA"/>
</dbReference>
<sequence length="63" mass="7329">MIITIATFQEKIEGLRLANGKFDWKTKILTCQMNVLVKVVVVLHSHLFQKDDQVNELPVLHFH</sequence>
<proteinExistence type="predicted"/>
<name>A0A822YCT9_NELNU</name>
<protein>
    <submittedName>
        <fullName evidence="1">Uncharacterized protein</fullName>
    </submittedName>
</protein>
<keyword evidence="2" id="KW-1185">Reference proteome</keyword>
<reference evidence="1 2" key="1">
    <citation type="journal article" date="2020" name="Mol. Biol. Evol.">
        <title>Distinct Expression and Methylation Patterns for Genes with Different Fates following a Single Whole-Genome Duplication in Flowering Plants.</title>
        <authorList>
            <person name="Shi T."/>
            <person name="Rahmani R.S."/>
            <person name="Gugger P.F."/>
            <person name="Wang M."/>
            <person name="Li H."/>
            <person name="Zhang Y."/>
            <person name="Li Z."/>
            <person name="Wang Q."/>
            <person name="Van de Peer Y."/>
            <person name="Marchal K."/>
            <person name="Chen J."/>
        </authorList>
    </citation>
    <scope>NUCLEOTIDE SEQUENCE [LARGE SCALE GENOMIC DNA]</scope>
    <source>
        <tissue evidence="1">Leaf</tissue>
    </source>
</reference>
<evidence type="ECO:0000313" key="1">
    <source>
        <dbReference type="EMBL" id="DAD31944.1"/>
    </source>
</evidence>
<gene>
    <name evidence="1" type="ORF">HUJ06_010795</name>
</gene>
<comment type="caution">
    <text evidence="1">The sequence shown here is derived from an EMBL/GenBank/DDBJ whole genome shotgun (WGS) entry which is preliminary data.</text>
</comment>
<accession>A0A822YCT9</accession>
<organism evidence="1 2">
    <name type="scientific">Nelumbo nucifera</name>
    <name type="common">Sacred lotus</name>
    <dbReference type="NCBI Taxonomy" id="4432"/>
    <lineage>
        <taxon>Eukaryota</taxon>
        <taxon>Viridiplantae</taxon>
        <taxon>Streptophyta</taxon>
        <taxon>Embryophyta</taxon>
        <taxon>Tracheophyta</taxon>
        <taxon>Spermatophyta</taxon>
        <taxon>Magnoliopsida</taxon>
        <taxon>Proteales</taxon>
        <taxon>Nelumbonaceae</taxon>
        <taxon>Nelumbo</taxon>
    </lineage>
</organism>
<dbReference type="Proteomes" id="UP000607653">
    <property type="component" value="Unassembled WGS sequence"/>
</dbReference>